<name>A0A4R6WRP2_9PROT</name>
<dbReference type="RefSeq" id="WP_133613778.1">
    <property type="nucleotide sequence ID" value="NZ_SNYW01000008.1"/>
</dbReference>
<keyword evidence="3" id="KW-1185">Reference proteome</keyword>
<dbReference type="EMBL" id="SNYW01000008">
    <property type="protein sequence ID" value="TDQ82506.1"/>
    <property type="molecule type" value="Genomic_DNA"/>
</dbReference>
<proteinExistence type="predicted"/>
<dbReference type="Proteomes" id="UP000295783">
    <property type="component" value="Unassembled WGS sequence"/>
</dbReference>
<comment type="caution">
    <text evidence="2">The sequence shown here is derived from an EMBL/GenBank/DDBJ whole genome shotgun (WGS) entry which is preliminary data.</text>
</comment>
<feature type="region of interest" description="Disordered" evidence="1">
    <location>
        <begin position="1"/>
        <end position="25"/>
    </location>
</feature>
<evidence type="ECO:0000256" key="1">
    <source>
        <dbReference type="SAM" id="MobiDB-lite"/>
    </source>
</evidence>
<evidence type="ECO:0000313" key="3">
    <source>
        <dbReference type="Proteomes" id="UP000295783"/>
    </source>
</evidence>
<dbReference type="OrthoDB" id="7376223at2"/>
<evidence type="ECO:0000313" key="2">
    <source>
        <dbReference type="EMBL" id="TDQ82506.1"/>
    </source>
</evidence>
<accession>A0A4R6WRP2</accession>
<organism evidence="2 3">
    <name type="scientific">Dongia mobilis</name>
    <dbReference type="NCBI Taxonomy" id="578943"/>
    <lineage>
        <taxon>Bacteria</taxon>
        <taxon>Pseudomonadati</taxon>
        <taxon>Pseudomonadota</taxon>
        <taxon>Alphaproteobacteria</taxon>
        <taxon>Rhodospirillales</taxon>
        <taxon>Dongiaceae</taxon>
        <taxon>Dongia</taxon>
    </lineage>
</organism>
<gene>
    <name evidence="2" type="ORF">A8950_2329</name>
</gene>
<sequence>MTDDDHDPIATPDPQAEAPSQAGWQAELDPELGRFVEQKGWRSASDAVTSYRHLERLVGGDRLNLPGTDAGPEAWAPIWDRLGRPQDADGYDLPVPDGDAYDAELAGWYRETAHRLGLTRTQARELHDAFLARLPAAGAPLSAAAAPAPLPDTDPVGDLQALWGRQYDANMQSARRAYAALLGDAAPFHDIADALGETALMQLLAKAGRLLAEDSITARAGAGAGPRNPAEALQEIAKLQRQAQADSTHPYLNKTHPEHQSLVQRMEALYALAYGGS</sequence>
<reference evidence="2 3" key="1">
    <citation type="submission" date="2019-03" db="EMBL/GenBank/DDBJ databases">
        <title>Genomic Encyclopedia of Type Strains, Phase III (KMG-III): the genomes of soil and plant-associated and newly described type strains.</title>
        <authorList>
            <person name="Whitman W."/>
        </authorList>
    </citation>
    <scope>NUCLEOTIDE SEQUENCE [LARGE SCALE GENOMIC DNA]</scope>
    <source>
        <strain evidence="2 3">CGMCC 1.7660</strain>
    </source>
</reference>
<dbReference type="AlphaFoldDB" id="A0A4R6WRP2"/>
<protein>
    <submittedName>
        <fullName evidence="2">Uncharacterized protein</fullName>
    </submittedName>
</protein>